<organism evidence="2 3">
    <name type="scientific">Rattus norvegicus</name>
    <name type="common">Rat</name>
    <dbReference type="NCBI Taxonomy" id="10116"/>
    <lineage>
        <taxon>Eukaryota</taxon>
        <taxon>Metazoa</taxon>
        <taxon>Chordata</taxon>
        <taxon>Craniata</taxon>
        <taxon>Vertebrata</taxon>
        <taxon>Euteleostomi</taxon>
        <taxon>Mammalia</taxon>
        <taxon>Eutheria</taxon>
        <taxon>Euarchontoglires</taxon>
        <taxon>Glires</taxon>
        <taxon>Rodentia</taxon>
        <taxon>Myomorpha</taxon>
        <taxon>Muroidea</taxon>
        <taxon>Muridae</taxon>
        <taxon>Murinae</taxon>
        <taxon>Rattus</taxon>
    </lineage>
</organism>
<gene>
    <name evidence="2" type="ORF">rCG_60068</name>
</gene>
<dbReference type="Proteomes" id="UP000234681">
    <property type="component" value="Chromosome 7"/>
</dbReference>
<evidence type="ECO:0000313" key="3">
    <source>
        <dbReference type="Proteomes" id="UP000234681"/>
    </source>
</evidence>
<evidence type="ECO:0000313" key="2">
    <source>
        <dbReference type="EMBL" id="EDM16334.1"/>
    </source>
</evidence>
<feature type="region of interest" description="Disordered" evidence="1">
    <location>
        <begin position="34"/>
        <end position="67"/>
    </location>
</feature>
<sequence>MQFGIIARLRSEGAQTSISENEILFHIDRSSWTSRTAPVESQEGRRGNCKPRGIMPEEMPPATQTECPVVPKTPHSNCTMSGMLDSKAQAGAIIRLCFSTPCSALKLP</sequence>
<proteinExistence type="predicted"/>
<dbReference type="AlphaFoldDB" id="A6HR88"/>
<name>A6HR88_RAT</name>
<reference evidence="2 3" key="1">
    <citation type="submission" date="2005-09" db="EMBL/GenBank/DDBJ databases">
        <authorList>
            <person name="Mural R.J."/>
            <person name="Li P.W."/>
            <person name="Adams M.D."/>
            <person name="Amanatides P.G."/>
            <person name="Baden-Tillson H."/>
            <person name="Barnstead M."/>
            <person name="Chin S.H."/>
            <person name="Dew I."/>
            <person name="Evans C.A."/>
            <person name="Ferriera S."/>
            <person name="Flanigan M."/>
            <person name="Fosler C."/>
            <person name="Glodek A."/>
            <person name="Gu Z."/>
            <person name="Holt R.A."/>
            <person name="Jennings D."/>
            <person name="Kraft C.L."/>
            <person name="Lu F."/>
            <person name="Nguyen T."/>
            <person name="Nusskern D.R."/>
            <person name="Pfannkoch C.M."/>
            <person name="Sitter C."/>
            <person name="Sutton G.G."/>
            <person name="Venter J.C."/>
            <person name="Wang Z."/>
            <person name="Woodage T."/>
            <person name="Zheng X.H."/>
            <person name="Zhong F."/>
        </authorList>
    </citation>
    <scope>NUCLEOTIDE SEQUENCE [LARGE SCALE GENOMIC DNA]</scope>
    <source>
        <strain>BN</strain>
        <strain evidence="3">Sprague-Dawley</strain>
    </source>
</reference>
<protein>
    <submittedName>
        <fullName evidence="2">RCG60068</fullName>
    </submittedName>
</protein>
<evidence type="ECO:0000256" key="1">
    <source>
        <dbReference type="SAM" id="MobiDB-lite"/>
    </source>
</evidence>
<dbReference type="EMBL" id="CH473950">
    <property type="protein sequence ID" value="EDM16334.1"/>
    <property type="molecule type" value="Genomic_DNA"/>
</dbReference>
<accession>A6HR88</accession>